<organism evidence="1 2">
    <name type="scientific">Candidatus Thiodiazotropha endolucinida</name>
    <dbReference type="NCBI Taxonomy" id="1655433"/>
    <lineage>
        <taxon>Bacteria</taxon>
        <taxon>Pseudomonadati</taxon>
        <taxon>Pseudomonadota</taxon>
        <taxon>Gammaproteobacteria</taxon>
        <taxon>Chromatiales</taxon>
        <taxon>Sedimenticolaceae</taxon>
        <taxon>Candidatus Thiodiazotropha</taxon>
    </lineage>
</organism>
<keyword evidence="2" id="KW-1185">Reference proteome</keyword>
<name>A0A7Z1AFV9_9GAMM</name>
<accession>A0A7Z1AFV9</accession>
<dbReference type="Proteomes" id="UP000094769">
    <property type="component" value="Unassembled WGS sequence"/>
</dbReference>
<protein>
    <submittedName>
        <fullName evidence="1">Uncharacterized protein</fullName>
    </submittedName>
</protein>
<evidence type="ECO:0000313" key="1">
    <source>
        <dbReference type="EMBL" id="ODJ87898.1"/>
    </source>
</evidence>
<dbReference type="AlphaFoldDB" id="A0A7Z1AFV9"/>
<comment type="caution">
    <text evidence="1">The sequence shown here is derived from an EMBL/GenBank/DDBJ whole genome shotgun (WGS) entry which is preliminary data.</text>
</comment>
<dbReference type="EMBL" id="MARB01000009">
    <property type="protein sequence ID" value="ODJ87898.1"/>
    <property type="molecule type" value="Genomic_DNA"/>
</dbReference>
<proteinExistence type="predicted"/>
<gene>
    <name evidence="1" type="ORF">CODIS_20060</name>
</gene>
<sequence>MLNENGNPYIHTADDLDRQIKMGAAINYRNRKRVKGSIRELERLAANLRRDGDCSRADVIDLEIMALLDKKICRKIIKRSRKEQKLLHMGPN</sequence>
<reference evidence="1 2" key="1">
    <citation type="submission" date="2016-06" db="EMBL/GenBank/DDBJ databases">
        <title>Genome sequence of endosymbiont of Candidatus Endolucinida thiodiazotropha.</title>
        <authorList>
            <person name="Poehlein A."/>
            <person name="Koenig S."/>
            <person name="Heiden S.E."/>
            <person name="Thuermer A."/>
            <person name="Voget S."/>
            <person name="Daniel R."/>
            <person name="Markert S."/>
            <person name="Gros O."/>
            <person name="Schweder T."/>
        </authorList>
    </citation>
    <scope>NUCLEOTIDE SEQUENCE [LARGE SCALE GENOMIC DNA]</scope>
    <source>
        <strain evidence="1 2">COS</strain>
    </source>
</reference>
<dbReference type="RefSeq" id="WP_069124566.1">
    <property type="nucleotide sequence ID" value="NZ_MARB01000009.1"/>
</dbReference>
<evidence type="ECO:0000313" key="2">
    <source>
        <dbReference type="Proteomes" id="UP000094769"/>
    </source>
</evidence>